<protein>
    <submittedName>
        <fullName evidence="1">Uncharacterized protein</fullName>
    </submittedName>
</protein>
<evidence type="ECO:0000313" key="1">
    <source>
        <dbReference type="EMBL" id="GAA3605560.1"/>
    </source>
</evidence>
<dbReference type="Proteomes" id="UP001501074">
    <property type="component" value="Unassembled WGS sequence"/>
</dbReference>
<name>A0ABP6ZGM4_9ACTN</name>
<keyword evidence="2" id="KW-1185">Reference proteome</keyword>
<proteinExistence type="predicted"/>
<comment type="caution">
    <text evidence="1">The sequence shown here is derived from an EMBL/GenBank/DDBJ whole genome shotgun (WGS) entry which is preliminary data.</text>
</comment>
<accession>A0ABP6ZGM4</accession>
<sequence length="55" mass="6060">MTTRRAITSADPVTFHASSADNLITLRPGFTPHTLFTWAIKEQPGGARTVGFRRC</sequence>
<organism evidence="1 2">
    <name type="scientific">Kineosporia mesophila</name>
    <dbReference type="NCBI Taxonomy" id="566012"/>
    <lineage>
        <taxon>Bacteria</taxon>
        <taxon>Bacillati</taxon>
        <taxon>Actinomycetota</taxon>
        <taxon>Actinomycetes</taxon>
        <taxon>Kineosporiales</taxon>
        <taxon>Kineosporiaceae</taxon>
        <taxon>Kineosporia</taxon>
    </lineage>
</organism>
<dbReference type="EMBL" id="BAAAZO010000003">
    <property type="protein sequence ID" value="GAA3605560.1"/>
    <property type="molecule type" value="Genomic_DNA"/>
</dbReference>
<gene>
    <name evidence="1" type="ORF">GCM10022223_21660</name>
</gene>
<evidence type="ECO:0000313" key="2">
    <source>
        <dbReference type="Proteomes" id="UP001501074"/>
    </source>
</evidence>
<reference evidence="2" key="1">
    <citation type="journal article" date="2019" name="Int. J. Syst. Evol. Microbiol.">
        <title>The Global Catalogue of Microorganisms (GCM) 10K type strain sequencing project: providing services to taxonomists for standard genome sequencing and annotation.</title>
        <authorList>
            <consortium name="The Broad Institute Genomics Platform"/>
            <consortium name="The Broad Institute Genome Sequencing Center for Infectious Disease"/>
            <person name="Wu L."/>
            <person name="Ma J."/>
        </authorList>
    </citation>
    <scope>NUCLEOTIDE SEQUENCE [LARGE SCALE GENOMIC DNA]</scope>
    <source>
        <strain evidence="2">JCM 16902</strain>
    </source>
</reference>